<dbReference type="AlphaFoldDB" id="I3ILH6"/>
<reference evidence="1 2" key="1">
    <citation type="journal article" date="2012" name="FEBS Lett.">
        <title>Anammox organism KSU-1 expresses a NirK-type copper-containing nitrite reductase instead of a NirS-type with cytochrome cd1.</title>
        <authorList>
            <person name="Hira D."/>
            <person name="Toh H."/>
            <person name="Migita C.T."/>
            <person name="Okubo H."/>
            <person name="Nishiyama T."/>
            <person name="Hattori M."/>
            <person name="Furukawa K."/>
            <person name="Fujii T."/>
        </authorList>
    </citation>
    <scope>NUCLEOTIDE SEQUENCE [LARGE SCALE GENOMIC DNA]</scope>
</reference>
<gene>
    <name evidence="1" type="ORF">KSU1_C0975</name>
</gene>
<dbReference type="STRING" id="247490.KSU1_C0975"/>
<accession>I3ILH6</accession>
<protein>
    <submittedName>
        <fullName evidence="1">Uncharacterized protein</fullName>
    </submittedName>
</protein>
<name>I3ILH6_9BACT</name>
<keyword evidence="2" id="KW-1185">Reference proteome</keyword>
<organism evidence="1 2">
    <name type="scientific">Candidatus Jettenia caeni</name>
    <dbReference type="NCBI Taxonomy" id="247490"/>
    <lineage>
        <taxon>Bacteria</taxon>
        <taxon>Pseudomonadati</taxon>
        <taxon>Planctomycetota</taxon>
        <taxon>Candidatus Brocadiia</taxon>
        <taxon>Candidatus Brocadiales</taxon>
        <taxon>Candidatus Brocadiaceae</taxon>
        <taxon>Candidatus Jettenia</taxon>
    </lineage>
</organism>
<dbReference type="eggNOG" id="ENOG503395Q">
    <property type="taxonomic scope" value="Bacteria"/>
</dbReference>
<sequence>MKTIDPKMHLYNLYTFLKEELKNGSNDLVTRPSGQVIRERVERDIVKEEDGAIIALDFSRIGVIDYSCADEIVAKLISRLLSGEYGDKYIVLVGLNENQKENIEVALDRKDLAVIAKMEDKGKILMGKLHNYLQDTLDVILKKGRITAKDLSEIKKLEANTSGTRLLNLYKKRLVKRVDEVVANGRVWVYEEI</sequence>
<dbReference type="Proteomes" id="UP000002985">
    <property type="component" value="Unassembled WGS sequence"/>
</dbReference>
<comment type="caution">
    <text evidence="1">The sequence shown here is derived from an EMBL/GenBank/DDBJ whole genome shotgun (WGS) entry which is preliminary data.</text>
</comment>
<evidence type="ECO:0000313" key="2">
    <source>
        <dbReference type="Proteomes" id="UP000002985"/>
    </source>
</evidence>
<evidence type="ECO:0000313" key="1">
    <source>
        <dbReference type="EMBL" id="GAB62571.1"/>
    </source>
</evidence>
<proteinExistence type="predicted"/>
<dbReference type="EMBL" id="BAFH01000003">
    <property type="protein sequence ID" value="GAB62571.1"/>
    <property type="molecule type" value="Genomic_DNA"/>
</dbReference>
<dbReference type="OrthoDB" id="5242809at2"/>